<dbReference type="AlphaFoldDB" id="A0A7X0HQ77"/>
<keyword evidence="3" id="KW-0969">Cilium</keyword>
<accession>A0A7X0HQ77</accession>
<keyword evidence="4" id="KW-1185">Reference proteome</keyword>
<dbReference type="GO" id="GO:0035438">
    <property type="term" value="F:cyclic-di-GMP binding"/>
    <property type="evidence" value="ECO:0007669"/>
    <property type="project" value="InterPro"/>
</dbReference>
<feature type="domain" description="Type III secretion system flagellar brake protein YcgR PilZN" evidence="2">
    <location>
        <begin position="6"/>
        <end position="90"/>
    </location>
</feature>
<reference evidence="3 4" key="1">
    <citation type="submission" date="2020-08" db="EMBL/GenBank/DDBJ databases">
        <title>Genomic Encyclopedia of Type Strains, Phase IV (KMG-IV): sequencing the most valuable type-strain genomes for metagenomic binning, comparative biology and taxonomic classification.</title>
        <authorList>
            <person name="Goeker M."/>
        </authorList>
    </citation>
    <scope>NUCLEOTIDE SEQUENCE [LARGE SCALE GENOMIC DNA]</scope>
    <source>
        <strain evidence="3 4">DSM 5391</strain>
    </source>
</reference>
<keyword evidence="3" id="KW-0966">Cell projection</keyword>
<comment type="caution">
    <text evidence="3">The sequence shown here is derived from an EMBL/GenBank/DDBJ whole genome shotgun (WGS) entry which is preliminary data.</text>
</comment>
<dbReference type="SUPFAM" id="SSF141371">
    <property type="entry name" value="PilZ domain-like"/>
    <property type="match status" value="1"/>
</dbReference>
<sequence length="225" mass="25907">MSMLTIGNVLLLEPKNTVQAEKYKCRLVEQRGDMLYIDYPIKLSTNKTAFLLDGTQLKAVFVHGHSAFSFDTEVTGRVKQSIPMMKLHFPGEEYVMKIQRRQFVRIDTAVDVAIHPLNEEFEPFTAVTDDFSAGGMLVHVRSDKGAKLDQGMDIKAVLVLPMQSGDYHYVQIHSKIVRILQDNKTGFSKYSLQFKEVAPRERQQLLRFTFERQLEMKKKGLDYLE</sequence>
<evidence type="ECO:0000313" key="4">
    <source>
        <dbReference type="Proteomes" id="UP000531594"/>
    </source>
</evidence>
<organism evidence="3 4">
    <name type="scientific">Bacillus benzoevorans</name>
    <dbReference type="NCBI Taxonomy" id="1456"/>
    <lineage>
        <taxon>Bacteria</taxon>
        <taxon>Bacillati</taxon>
        <taxon>Bacillota</taxon>
        <taxon>Bacilli</taxon>
        <taxon>Bacillales</taxon>
        <taxon>Bacillaceae</taxon>
        <taxon>Bacillus</taxon>
    </lineage>
</organism>
<feature type="domain" description="PilZ" evidence="1">
    <location>
        <begin position="99"/>
        <end position="211"/>
    </location>
</feature>
<dbReference type="Pfam" id="PF12945">
    <property type="entry name" value="PilZNR"/>
    <property type="match status" value="1"/>
</dbReference>
<proteinExistence type="predicted"/>
<dbReference type="Gene3D" id="2.40.10.220">
    <property type="entry name" value="predicted glycosyltransferase like domains"/>
    <property type="match status" value="1"/>
</dbReference>
<dbReference type="InterPro" id="IPR009926">
    <property type="entry name" value="T3SS_YcgR_PilZN"/>
</dbReference>
<gene>
    <name evidence="3" type="ORF">HNR53_001330</name>
</gene>
<evidence type="ECO:0000313" key="3">
    <source>
        <dbReference type="EMBL" id="MBB6444721.1"/>
    </source>
</evidence>
<keyword evidence="3" id="KW-0282">Flagellum</keyword>
<dbReference type="InterPro" id="IPR009875">
    <property type="entry name" value="PilZ_domain"/>
</dbReference>
<evidence type="ECO:0000259" key="1">
    <source>
        <dbReference type="Pfam" id="PF07238"/>
    </source>
</evidence>
<protein>
    <submittedName>
        <fullName evidence="3">C-di-GMP-binding flagellar brake protein YcgR</fullName>
    </submittedName>
</protein>
<dbReference type="Proteomes" id="UP000531594">
    <property type="component" value="Unassembled WGS sequence"/>
</dbReference>
<dbReference type="EMBL" id="JACHGK010000003">
    <property type="protein sequence ID" value="MBB6444721.1"/>
    <property type="molecule type" value="Genomic_DNA"/>
</dbReference>
<evidence type="ECO:0000259" key="2">
    <source>
        <dbReference type="Pfam" id="PF12945"/>
    </source>
</evidence>
<name>A0A7X0HQ77_9BACI</name>
<dbReference type="Pfam" id="PF07238">
    <property type="entry name" value="PilZ"/>
    <property type="match status" value="1"/>
</dbReference>